<name>A0AAD9G259_9STRA</name>
<reference evidence="1" key="1">
    <citation type="submission" date="2023-08" db="EMBL/GenBank/DDBJ databases">
        <title>Reference Genome Resource for the Citrus Pathogen Phytophthora citrophthora.</title>
        <authorList>
            <person name="Moller H."/>
            <person name="Coetzee B."/>
            <person name="Rose L.J."/>
            <person name="Van Niekerk J.M."/>
        </authorList>
    </citation>
    <scope>NUCLEOTIDE SEQUENCE</scope>
    <source>
        <strain evidence="1">STE-U-9442</strain>
    </source>
</reference>
<dbReference type="EMBL" id="JASMQC010000038">
    <property type="protein sequence ID" value="KAK1930604.1"/>
    <property type="molecule type" value="Genomic_DNA"/>
</dbReference>
<evidence type="ECO:0000313" key="1">
    <source>
        <dbReference type="EMBL" id="KAK1930604.1"/>
    </source>
</evidence>
<organism evidence="1 2">
    <name type="scientific">Phytophthora citrophthora</name>
    <dbReference type="NCBI Taxonomy" id="4793"/>
    <lineage>
        <taxon>Eukaryota</taxon>
        <taxon>Sar</taxon>
        <taxon>Stramenopiles</taxon>
        <taxon>Oomycota</taxon>
        <taxon>Peronosporomycetes</taxon>
        <taxon>Peronosporales</taxon>
        <taxon>Peronosporaceae</taxon>
        <taxon>Phytophthora</taxon>
    </lineage>
</organism>
<keyword evidence="2" id="KW-1185">Reference proteome</keyword>
<dbReference type="AlphaFoldDB" id="A0AAD9G259"/>
<comment type="caution">
    <text evidence="1">The sequence shown here is derived from an EMBL/GenBank/DDBJ whole genome shotgun (WGS) entry which is preliminary data.</text>
</comment>
<proteinExistence type="predicted"/>
<dbReference type="Proteomes" id="UP001259832">
    <property type="component" value="Unassembled WGS sequence"/>
</dbReference>
<accession>A0AAD9G259</accession>
<evidence type="ECO:0000313" key="2">
    <source>
        <dbReference type="Proteomes" id="UP001259832"/>
    </source>
</evidence>
<gene>
    <name evidence="1" type="ORF">P3T76_013926</name>
</gene>
<sequence>MAQKRGFGYSNNVRVAEKRIPTKLGPYAKIVPKNKNVKDAKPNLCRYLPGNKTFERCVQSFELTG</sequence>
<protein>
    <submittedName>
        <fullName evidence="1">Uncharacterized protein</fullName>
    </submittedName>
</protein>